<proteinExistence type="predicted"/>
<dbReference type="EMBL" id="LAZR01062323">
    <property type="protein sequence ID" value="KKK61761.1"/>
    <property type="molecule type" value="Genomic_DNA"/>
</dbReference>
<sequence>MVDLRRSAILSGNQAVAEIAEGPVVWLDEQLPDIVIISTWDTGGFVDWSSADSAPHLYIARLNSEVHLADITGVSTNVNEAKGEQRFTFSSNIFTSPGQYIAQVIGTFSAKTHRTQRFLIEVLDSVPAP</sequence>
<reference evidence="1" key="1">
    <citation type="journal article" date="2015" name="Nature">
        <title>Complex archaea that bridge the gap between prokaryotes and eukaryotes.</title>
        <authorList>
            <person name="Spang A."/>
            <person name="Saw J.H."/>
            <person name="Jorgensen S.L."/>
            <person name="Zaremba-Niedzwiedzka K."/>
            <person name="Martijn J."/>
            <person name="Lind A.E."/>
            <person name="van Eijk R."/>
            <person name="Schleper C."/>
            <person name="Guy L."/>
            <person name="Ettema T.J."/>
        </authorList>
    </citation>
    <scope>NUCLEOTIDE SEQUENCE</scope>
</reference>
<evidence type="ECO:0000313" key="1">
    <source>
        <dbReference type="EMBL" id="KKK61761.1"/>
    </source>
</evidence>
<name>A0A0F8ZPD1_9ZZZZ</name>
<protein>
    <submittedName>
        <fullName evidence="1">Uncharacterized protein</fullName>
    </submittedName>
</protein>
<accession>A0A0F8ZPD1</accession>
<comment type="caution">
    <text evidence="1">The sequence shown here is derived from an EMBL/GenBank/DDBJ whole genome shotgun (WGS) entry which is preliminary data.</text>
</comment>
<organism evidence="1">
    <name type="scientific">marine sediment metagenome</name>
    <dbReference type="NCBI Taxonomy" id="412755"/>
    <lineage>
        <taxon>unclassified sequences</taxon>
        <taxon>metagenomes</taxon>
        <taxon>ecological metagenomes</taxon>
    </lineage>
</organism>
<gene>
    <name evidence="1" type="ORF">LCGC14_3011080</name>
</gene>
<dbReference type="AlphaFoldDB" id="A0A0F8ZPD1"/>